<comment type="caution">
    <text evidence="2">The sequence shown here is derived from an EMBL/GenBank/DDBJ whole genome shotgun (WGS) entry which is preliminary data.</text>
</comment>
<keyword evidence="3" id="KW-1185">Reference proteome</keyword>
<feature type="chain" id="PRO_5034142252" evidence="1">
    <location>
        <begin position="20"/>
        <end position="138"/>
    </location>
</feature>
<proteinExistence type="predicted"/>
<feature type="signal peptide" evidence="1">
    <location>
        <begin position="1"/>
        <end position="19"/>
    </location>
</feature>
<gene>
    <name evidence="2" type="ORF">MSAN_02444800</name>
</gene>
<dbReference type="Gene3D" id="2.80.10.50">
    <property type="match status" value="1"/>
</dbReference>
<organism evidence="2 3">
    <name type="scientific">Mycena sanguinolenta</name>
    <dbReference type="NCBI Taxonomy" id="230812"/>
    <lineage>
        <taxon>Eukaryota</taxon>
        <taxon>Fungi</taxon>
        <taxon>Dikarya</taxon>
        <taxon>Basidiomycota</taxon>
        <taxon>Agaricomycotina</taxon>
        <taxon>Agaricomycetes</taxon>
        <taxon>Agaricomycetidae</taxon>
        <taxon>Agaricales</taxon>
        <taxon>Marasmiineae</taxon>
        <taxon>Mycenaceae</taxon>
        <taxon>Mycena</taxon>
    </lineage>
</organism>
<accession>A0A8H6WXY3</accession>
<keyword evidence="1" id="KW-0732">Signal</keyword>
<evidence type="ECO:0000256" key="1">
    <source>
        <dbReference type="SAM" id="SignalP"/>
    </source>
</evidence>
<sequence length="138" mass="14749">MVNLTAIALVGTLFWVTDFQGHVLDDSNFLSTNGNPVIGQYRASLTFVNQQWSLVATSNPTQFNIQNGETNTFLSYSGAPSGSMKFAQAAIESTPRSFNVVQSSGAIGQFNILDVSTGLALTAWPVSTRRGSTITPVL</sequence>
<dbReference type="SUPFAM" id="SSF50370">
    <property type="entry name" value="Ricin B-like lectins"/>
    <property type="match status" value="1"/>
</dbReference>
<evidence type="ECO:0000313" key="2">
    <source>
        <dbReference type="EMBL" id="KAF7330722.1"/>
    </source>
</evidence>
<reference evidence="2" key="1">
    <citation type="submission" date="2020-05" db="EMBL/GenBank/DDBJ databases">
        <title>Mycena genomes resolve the evolution of fungal bioluminescence.</title>
        <authorList>
            <person name="Tsai I.J."/>
        </authorList>
    </citation>
    <scope>NUCLEOTIDE SEQUENCE</scope>
    <source>
        <strain evidence="2">160909Yilan</strain>
    </source>
</reference>
<evidence type="ECO:0000313" key="3">
    <source>
        <dbReference type="Proteomes" id="UP000623467"/>
    </source>
</evidence>
<name>A0A8H6WXY3_9AGAR</name>
<dbReference type="EMBL" id="JACAZH010000062">
    <property type="protein sequence ID" value="KAF7330722.1"/>
    <property type="molecule type" value="Genomic_DNA"/>
</dbReference>
<dbReference type="OrthoDB" id="2961384at2759"/>
<dbReference type="InterPro" id="IPR035992">
    <property type="entry name" value="Ricin_B-like_lectins"/>
</dbReference>
<dbReference type="AlphaFoldDB" id="A0A8H6WXY3"/>
<dbReference type="Proteomes" id="UP000623467">
    <property type="component" value="Unassembled WGS sequence"/>
</dbReference>
<protein>
    <submittedName>
        <fullName evidence="2">Uncharacterized protein</fullName>
    </submittedName>
</protein>